<sequence length="345" mass="36474">MSKNTYYGIYMNRINDSSIINNSVRYGIGNSVGVYISNSTKNSVYNNTASSVSTGFYFAGTSIGNNVSYNSASASSTDYVCSGYNNPINAENGGINYGQTKTGCRWLAALSSLNPKAPCGLSTSPSVYSLKSDYEYTYGDMCFTVEAGSSTINCNGHTVIAINGGTFANFMGSDGSILENCYLKGFTNPITADRSGLTLMNNTILINSSAVLGTSAINVTNSKNAKVEYNNITAPYYGISLYNDTYGRLEYNNVTAYIGAYTLNDTNGMSITGNSAPYYSTYAMSLYNSTADTVSNNNLSGVFGLSCLSGSTSSVANIDLGGNRCTANVNCAWIQKSSATCPAKS</sequence>
<dbReference type="SUPFAM" id="SSF51126">
    <property type="entry name" value="Pectin lyase-like"/>
    <property type="match status" value="1"/>
</dbReference>
<protein>
    <recommendedName>
        <fullName evidence="1">Periplasmic copper-binding protein NosD beta helix domain-containing protein</fullName>
    </recommendedName>
</protein>
<dbReference type="InterPro" id="IPR007742">
    <property type="entry name" value="NosD_dom"/>
</dbReference>
<organism evidence="2">
    <name type="scientific">mine drainage metagenome</name>
    <dbReference type="NCBI Taxonomy" id="410659"/>
    <lineage>
        <taxon>unclassified sequences</taxon>
        <taxon>metagenomes</taxon>
        <taxon>ecological metagenomes</taxon>
    </lineage>
</organism>
<feature type="domain" description="Periplasmic copper-binding protein NosD beta helix" evidence="1">
    <location>
        <begin position="2"/>
        <end position="72"/>
    </location>
</feature>
<dbReference type="InterPro" id="IPR012334">
    <property type="entry name" value="Pectin_lyas_fold"/>
</dbReference>
<accession>T1C223</accession>
<dbReference type="Gene3D" id="2.160.20.10">
    <property type="entry name" value="Single-stranded right-handed beta-helix, Pectin lyase-like"/>
    <property type="match status" value="1"/>
</dbReference>
<dbReference type="EMBL" id="AUZZ01002522">
    <property type="protein sequence ID" value="EQD60165.1"/>
    <property type="molecule type" value="Genomic_DNA"/>
</dbReference>
<dbReference type="InterPro" id="IPR011050">
    <property type="entry name" value="Pectin_lyase_fold/virulence"/>
</dbReference>
<reference evidence="2" key="1">
    <citation type="submission" date="2013-08" db="EMBL/GenBank/DDBJ databases">
        <authorList>
            <person name="Mendez C."/>
            <person name="Richter M."/>
            <person name="Ferrer M."/>
            <person name="Sanchez J."/>
        </authorList>
    </citation>
    <scope>NUCLEOTIDE SEQUENCE</scope>
</reference>
<feature type="domain" description="Periplasmic copper-binding protein NosD beta helix" evidence="1">
    <location>
        <begin position="169"/>
        <end position="275"/>
    </location>
</feature>
<comment type="caution">
    <text evidence="2">The sequence shown here is derived from an EMBL/GenBank/DDBJ whole genome shotgun (WGS) entry which is preliminary data.</text>
</comment>
<dbReference type="AlphaFoldDB" id="T1C223"/>
<gene>
    <name evidence="2" type="ORF">B2A_03786</name>
</gene>
<name>T1C223_9ZZZZ</name>
<dbReference type="Pfam" id="PF05048">
    <property type="entry name" value="NosD"/>
    <property type="match status" value="2"/>
</dbReference>
<proteinExistence type="predicted"/>
<evidence type="ECO:0000259" key="1">
    <source>
        <dbReference type="Pfam" id="PF05048"/>
    </source>
</evidence>
<evidence type="ECO:0000313" key="2">
    <source>
        <dbReference type="EMBL" id="EQD60165.1"/>
    </source>
</evidence>
<reference evidence="2" key="2">
    <citation type="journal article" date="2014" name="ISME J.">
        <title>Microbial stratification in low pH oxic and suboxic macroscopic growths along an acid mine drainage.</title>
        <authorList>
            <person name="Mendez-Garcia C."/>
            <person name="Mesa V."/>
            <person name="Sprenger R.R."/>
            <person name="Richter M."/>
            <person name="Diez M.S."/>
            <person name="Solano J."/>
            <person name="Bargiela R."/>
            <person name="Golyshina O.V."/>
            <person name="Manteca A."/>
            <person name="Ramos J.L."/>
            <person name="Gallego J.R."/>
            <person name="Llorente I."/>
            <person name="Martins Dos Santos V.A."/>
            <person name="Jensen O.N."/>
            <person name="Pelaez A.I."/>
            <person name="Sanchez J."/>
            <person name="Ferrer M."/>
        </authorList>
    </citation>
    <scope>NUCLEOTIDE SEQUENCE</scope>
</reference>